<proteinExistence type="predicted"/>
<dbReference type="GO" id="GO:0005737">
    <property type="term" value="C:cytoplasm"/>
    <property type="evidence" value="ECO:0007669"/>
    <property type="project" value="TreeGrafter"/>
</dbReference>
<dbReference type="Pfam" id="PF08443">
    <property type="entry name" value="RimK"/>
    <property type="match status" value="1"/>
</dbReference>
<feature type="domain" description="ATP-grasp fold RimK-type" evidence="1">
    <location>
        <begin position="92"/>
        <end position="220"/>
    </location>
</feature>
<dbReference type="EMBL" id="LAZR01025962">
    <property type="protein sequence ID" value="KKL70226.1"/>
    <property type="molecule type" value="Genomic_DNA"/>
</dbReference>
<dbReference type="AlphaFoldDB" id="A0A0F9EVG2"/>
<organism evidence="2">
    <name type="scientific">marine sediment metagenome</name>
    <dbReference type="NCBI Taxonomy" id="412755"/>
    <lineage>
        <taxon>unclassified sequences</taxon>
        <taxon>metagenomes</taxon>
        <taxon>ecological metagenomes</taxon>
    </lineage>
</organism>
<dbReference type="Gene3D" id="3.30.470.20">
    <property type="entry name" value="ATP-grasp fold, B domain"/>
    <property type="match status" value="1"/>
</dbReference>
<sequence length="265" mass="30785">MKAFINGKHTKSDRPFYSLMEMSAASELPVYNGGPADVIFNWGGGGRPVPREAKVLNRRPIFDKYSQSQAMLKNCDFTESIPKSYSRLSIVRKFPIVRKPNNSYGGHGIVLVKSAHHAEKRDTWYQQFIDKVREIRVYFFNGDLCMVEEKFVKNPRRVTWNLYNCLRWERNRKLEGNRDLADIVTDAAEAIRVDWGAADVLIDKKGRFWICEVNSRPSCWGGKKPKLKMTVKNSIYRLTENERSDIDLSARMWANRMHGFLRSLK</sequence>
<dbReference type="GO" id="GO:0016879">
    <property type="term" value="F:ligase activity, forming carbon-nitrogen bonds"/>
    <property type="evidence" value="ECO:0007669"/>
    <property type="project" value="TreeGrafter"/>
</dbReference>
<gene>
    <name evidence="2" type="ORF">LCGC14_2107020</name>
</gene>
<dbReference type="PANTHER" id="PTHR21621:SF0">
    <property type="entry name" value="BETA-CITRYLGLUTAMATE SYNTHASE B-RELATED"/>
    <property type="match status" value="1"/>
</dbReference>
<accession>A0A0F9EVG2</accession>
<dbReference type="PANTHER" id="PTHR21621">
    <property type="entry name" value="RIBOSOMAL PROTEIN S6 MODIFICATION PROTEIN"/>
    <property type="match status" value="1"/>
</dbReference>
<protein>
    <recommendedName>
        <fullName evidence="1">ATP-grasp fold RimK-type domain-containing protein</fullName>
    </recommendedName>
</protein>
<dbReference type="SUPFAM" id="SSF56059">
    <property type="entry name" value="Glutathione synthetase ATP-binding domain-like"/>
    <property type="match status" value="1"/>
</dbReference>
<name>A0A0F9EVG2_9ZZZZ</name>
<evidence type="ECO:0000259" key="1">
    <source>
        <dbReference type="Pfam" id="PF08443"/>
    </source>
</evidence>
<evidence type="ECO:0000313" key="2">
    <source>
        <dbReference type="EMBL" id="KKL70226.1"/>
    </source>
</evidence>
<comment type="caution">
    <text evidence="2">The sequence shown here is derived from an EMBL/GenBank/DDBJ whole genome shotgun (WGS) entry which is preliminary data.</text>
</comment>
<dbReference type="InterPro" id="IPR013651">
    <property type="entry name" value="ATP-grasp_RimK-type"/>
</dbReference>
<reference evidence="2" key="1">
    <citation type="journal article" date="2015" name="Nature">
        <title>Complex archaea that bridge the gap between prokaryotes and eukaryotes.</title>
        <authorList>
            <person name="Spang A."/>
            <person name="Saw J.H."/>
            <person name="Jorgensen S.L."/>
            <person name="Zaremba-Niedzwiedzka K."/>
            <person name="Martijn J."/>
            <person name="Lind A.E."/>
            <person name="van Eijk R."/>
            <person name="Schleper C."/>
            <person name="Guy L."/>
            <person name="Ettema T.J."/>
        </authorList>
    </citation>
    <scope>NUCLEOTIDE SEQUENCE</scope>
</reference>